<evidence type="ECO:0000256" key="4">
    <source>
        <dbReference type="SAM" id="Phobius"/>
    </source>
</evidence>
<dbReference type="InterPro" id="IPR043128">
    <property type="entry name" value="Rev_trsase/Diguanyl_cyclase"/>
</dbReference>
<feature type="chain" id="PRO_5032859077" description="diguanylate cyclase" evidence="5">
    <location>
        <begin position="20"/>
        <end position="581"/>
    </location>
</feature>
<evidence type="ECO:0000313" key="7">
    <source>
        <dbReference type="EMBL" id="MBB5320729.1"/>
    </source>
</evidence>
<dbReference type="InterPro" id="IPR050469">
    <property type="entry name" value="Diguanylate_Cyclase"/>
</dbReference>
<proteinExistence type="predicted"/>
<dbReference type="PROSITE" id="PS50887">
    <property type="entry name" value="GGDEF"/>
    <property type="match status" value="1"/>
</dbReference>
<dbReference type="FunFam" id="3.30.70.270:FF:000001">
    <property type="entry name" value="Diguanylate cyclase domain protein"/>
    <property type="match status" value="1"/>
</dbReference>
<dbReference type="Pfam" id="PF00990">
    <property type="entry name" value="GGDEF"/>
    <property type="match status" value="1"/>
</dbReference>
<feature type="transmembrane region" description="Helical" evidence="4">
    <location>
        <begin position="325"/>
        <end position="346"/>
    </location>
</feature>
<protein>
    <recommendedName>
        <fullName evidence="2">diguanylate cyclase</fullName>
        <ecNumber evidence="2">2.7.7.65</ecNumber>
    </recommendedName>
</protein>
<keyword evidence="4" id="KW-0472">Membrane</keyword>
<feature type="transmembrane region" description="Helical" evidence="4">
    <location>
        <begin position="240"/>
        <end position="261"/>
    </location>
</feature>
<keyword evidence="4" id="KW-1133">Transmembrane helix</keyword>
<dbReference type="SMART" id="SM00267">
    <property type="entry name" value="GGDEF"/>
    <property type="match status" value="1"/>
</dbReference>
<name>A0A840U6H8_9GAMM</name>
<dbReference type="Gene3D" id="2.60.40.2380">
    <property type="match status" value="1"/>
</dbReference>
<dbReference type="RefSeq" id="WP_183700760.1">
    <property type="nucleotide sequence ID" value="NZ_JACHFE010000002.1"/>
</dbReference>
<evidence type="ECO:0000256" key="3">
    <source>
        <dbReference type="ARBA" id="ARBA00034247"/>
    </source>
</evidence>
<keyword evidence="5" id="KW-0732">Signal</keyword>
<evidence type="ECO:0000256" key="5">
    <source>
        <dbReference type="SAM" id="SignalP"/>
    </source>
</evidence>
<feature type="transmembrane region" description="Helical" evidence="4">
    <location>
        <begin position="273"/>
        <end position="290"/>
    </location>
</feature>
<accession>A0A840U6H8</accession>
<feature type="transmembrane region" description="Helical" evidence="4">
    <location>
        <begin position="181"/>
        <end position="201"/>
    </location>
</feature>
<feature type="signal peptide" evidence="5">
    <location>
        <begin position="1"/>
        <end position="19"/>
    </location>
</feature>
<evidence type="ECO:0000313" key="8">
    <source>
        <dbReference type="Proteomes" id="UP000591735"/>
    </source>
</evidence>
<dbReference type="InterPro" id="IPR029787">
    <property type="entry name" value="Nucleotide_cyclase"/>
</dbReference>
<comment type="cofactor">
    <cofactor evidence="1">
        <name>Mg(2+)</name>
        <dbReference type="ChEBI" id="CHEBI:18420"/>
    </cofactor>
</comment>
<feature type="transmembrane region" description="Helical" evidence="4">
    <location>
        <begin position="352"/>
        <end position="376"/>
    </location>
</feature>
<dbReference type="GO" id="GO:0052621">
    <property type="term" value="F:diguanylate cyclase activity"/>
    <property type="evidence" value="ECO:0007669"/>
    <property type="project" value="UniProtKB-EC"/>
</dbReference>
<comment type="caution">
    <text evidence="7">The sequence shown here is derived from an EMBL/GenBank/DDBJ whole genome shotgun (WGS) entry which is preliminary data.</text>
</comment>
<evidence type="ECO:0000259" key="6">
    <source>
        <dbReference type="PROSITE" id="PS50887"/>
    </source>
</evidence>
<dbReference type="Gene3D" id="3.30.70.270">
    <property type="match status" value="1"/>
</dbReference>
<organism evidence="7 8">
    <name type="scientific">Marinobacter oulmenensis</name>
    <dbReference type="NCBI Taxonomy" id="643747"/>
    <lineage>
        <taxon>Bacteria</taxon>
        <taxon>Pseudomonadati</taxon>
        <taxon>Pseudomonadota</taxon>
        <taxon>Gammaproteobacteria</taxon>
        <taxon>Pseudomonadales</taxon>
        <taxon>Marinobacteraceae</taxon>
        <taxon>Marinobacter</taxon>
    </lineage>
</organism>
<reference evidence="7 8" key="1">
    <citation type="submission" date="2020-08" db="EMBL/GenBank/DDBJ databases">
        <title>Genomic Encyclopedia of Type Strains, Phase IV (KMG-IV): sequencing the most valuable type-strain genomes for metagenomic binning, comparative biology and taxonomic classification.</title>
        <authorList>
            <person name="Goeker M."/>
        </authorList>
    </citation>
    <scope>NUCLEOTIDE SEQUENCE [LARGE SCALE GENOMIC DNA]</scope>
    <source>
        <strain evidence="7 8">DSM 22359</strain>
    </source>
</reference>
<comment type="catalytic activity">
    <reaction evidence="3">
        <text>2 GTP = 3',3'-c-di-GMP + 2 diphosphate</text>
        <dbReference type="Rhea" id="RHEA:24898"/>
        <dbReference type="ChEBI" id="CHEBI:33019"/>
        <dbReference type="ChEBI" id="CHEBI:37565"/>
        <dbReference type="ChEBI" id="CHEBI:58805"/>
        <dbReference type="EC" id="2.7.7.65"/>
    </reaction>
</comment>
<evidence type="ECO:0000256" key="1">
    <source>
        <dbReference type="ARBA" id="ARBA00001946"/>
    </source>
</evidence>
<dbReference type="SUPFAM" id="SSF55073">
    <property type="entry name" value="Nucleotide cyclase"/>
    <property type="match status" value="1"/>
</dbReference>
<dbReference type="EMBL" id="JACHFE010000002">
    <property type="protein sequence ID" value="MBB5320729.1"/>
    <property type="molecule type" value="Genomic_DNA"/>
</dbReference>
<sequence>MARFLVLIMLLCLPAATFASGSVTIGAGAVDLDVFPMAYFVDESGNLDYEQVRTRDFIPSDNELALGTRAKTTWSRIHLVNESGRSRQLFLHHPYAYHNRVAGFYLERAGELIDRQVLDLDRDPDSSLMYRGTAIYEFELPAGASRTLYVESVSYSHQWFSLLLLDKEHSRLALVGQYNDIALLVGVLLALIFYNVLLFFAARRKENVFYSLYLVSGLLWIALSYGFIANVFEAYGEAVFHLHLTLITMPIFLILFMTSIFETRHQYPTEHRILTVLLAVLVADFIYGIFDIQGALEPASSLAAVIMFFTMSVAISLFRKGNPFAGYFIVGHSFFLLFNAIAVLYYKGLIGFSYVASHGVGIGITLEALMLAFIIAHRIRILERIKASQAELRRQATTDPLTRLYNRRYFMDEAEHLRSLALQDRVRLCVLAIDADRFKTINDSHGHQVGDRVLVKLADLLRAQSRTTDLLARLGGEEFVILLPGCEEGEAVVVAEKLRKAVEATDIEADSDVSLRFTISVGVASLTHGVALDVLLHRADQALYQAKRSGRNRVSVYSIEASDDGELVRAGQGMVAREEGN</sequence>
<dbReference type="EC" id="2.7.7.65" evidence="2"/>
<dbReference type="GO" id="GO:0043709">
    <property type="term" value="P:cell adhesion involved in single-species biofilm formation"/>
    <property type="evidence" value="ECO:0007669"/>
    <property type="project" value="TreeGrafter"/>
</dbReference>
<dbReference type="GO" id="GO:1902201">
    <property type="term" value="P:negative regulation of bacterial-type flagellum-dependent cell motility"/>
    <property type="evidence" value="ECO:0007669"/>
    <property type="project" value="TreeGrafter"/>
</dbReference>
<dbReference type="InterPro" id="IPR000160">
    <property type="entry name" value="GGDEF_dom"/>
</dbReference>
<dbReference type="Pfam" id="PF07695">
    <property type="entry name" value="7TMR-DISM_7TM"/>
    <property type="match status" value="1"/>
</dbReference>
<dbReference type="Proteomes" id="UP000591735">
    <property type="component" value="Unassembled WGS sequence"/>
</dbReference>
<feature type="transmembrane region" description="Helical" evidence="4">
    <location>
        <begin position="208"/>
        <end position="228"/>
    </location>
</feature>
<feature type="domain" description="GGDEF" evidence="6">
    <location>
        <begin position="426"/>
        <end position="559"/>
    </location>
</feature>
<dbReference type="CDD" id="cd01949">
    <property type="entry name" value="GGDEF"/>
    <property type="match status" value="1"/>
</dbReference>
<dbReference type="NCBIfam" id="TIGR00254">
    <property type="entry name" value="GGDEF"/>
    <property type="match status" value="1"/>
</dbReference>
<keyword evidence="8" id="KW-1185">Reference proteome</keyword>
<dbReference type="Pfam" id="PF07696">
    <property type="entry name" value="7TMR-DISMED2"/>
    <property type="match status" value="1"/>
</dbReference>
<gene>
    <name evidence="7" type="ORF">HNR38_001201</name>
</gene>
<dbReference type="PANTHER" id="PTHR45138:SF9">
    <property type="entry name" value="DIGUANYLATE CYCLASE DGCM-RELATED"/>
    <property type="match status" value="1"/>
</dbReference>
<keyword evidence="4" id="KW-0812">Transmembrane</keyword>
<dbReference type="InterPro" id="IPR011622">
    <property type="entry name" value="7TMR_DISM_rcpt_extracell_dom2"/>
</dbReference>
<evidence type="ECO:0000256" key="2">
    <source>
        <dbReference type="ARBA" id="ARBA00012528"/>
    </source>
</evidence>
<dbReference type="GO" id="GO:0005886">
    <property type="term" value="C:plasma membrane"/>
    <property type="evidence" value="ECO:0007669"/>
    <property type="project" value="TreeGrafter"/>
</dbReference>
<dbReference type="AlphaFoldDB" id="A0A840U6H8"/>
<dbReference type="InterPro" id="IPR011623">
    <property type="entry name" value="7TMR_DISM_rcpt_extracell_dom1"/>
</dbReference>
<dbReference type="PANTHER" id="PTHR45138">
    <property type="entry name" value="REGULATORY COMPONENTS OF SENSORY TRANSDUCTION SYSTEM"/>
    <property type="match status" value="1"/>
</dbReference>
<feature type="transmembrane region" description="Helical" evidence="4">
    <location>
        <begin position="302"/>
        <end position="318"/>
    </location>
</feature>